<dbReference type="Pfam" id="PF03008">
    <property type="entry name" value="DUF234"/>
    <property type="match status" value="1"/>
</dbReference>
<dbReference type="SUPFAM" id="SSF52540">
    <property type="entry name" value="P-loop containing nucleoside triphosphate hydrolases"/>
    <property type="match status" value="1"/>
</dbReference>
<proteinExistence type="predicted"/>
<organism evidence="2 3">
    <name type="scientific">Candidatus Marsarchaeota G2 archaeon BE_D</name>
    <dbReference type="NCBI Taxonomy" id="1978158"/>
    <lineage>
        <taxon>Archaea</taxon>
        <taxon>Candidatus Marsarchaeota</taxon>
        <taxon>Candidatus Marsarchaeota group 2</taxon>
    </lineage>
</organism>
<gene>
    <name evidence="2" type="ORF">B9Q04_19420</name>
</gene>
<dbReference type="InterPro" id="IPR027417">
    <property type="entry name" value="P-loop_NTPase"/>
</dbReference>
<reference evidence="2 3" key="1">
    <citation type="submission" date="2017-04" db="EMBL/GenBank/DDBJ databases">
        <title>Novel microbial lineages endemic to geothermal iron-oxide mats fill important gaps in the evolutionary history of Archaea.</title>
        <authorList>
            <person name="Jay Z.J."/>
            <person name="Beam J.P."/>
            <person name="Dlakic M."/>
            <person name="Rusch D.B."/>
            <person name="Kozubal M.A."/>
            <person name="Inskeep W.P."/>
        </authorList>
    </citation>
    <scope>NUCLEOTIDE SEQUENCE [LARGE SCALE GENOMIC DNA]</scope>
    <source>
        <strain evidence="2">BE_D</strain>
    </source>
</reference>
<dbReference type="PANTHER" id="PTHR34704">
    <property type="entry name" value="ATPASE"/>
    <property type="match status" value="1"/>
</dbReference>
<evidence type="ECO:0000313" key="3">
    <source>
        <dbReference type="Proteomes" id="UP000242015"/>
    </source>
</evidence>
<dbReference type="EMBL" id="NEXF01000705">
    <property type="protein sequence ID" value="PSO04481.1"/>
    <property type="molecule type" value="Genomic_DNA"/>
</dbReference>
<protein>
    <recommendedName>
        <fullName evidence="1">DUF234 domain-containing protein</fullName>
    </recommendedName>
</protein>
<evidence type="ECO:0000313" key="2">
    <source>
        <dbReference type="EMBL" id="PSO04481.1"/>
    </source>
</evidence>
<dbReference type="AlphaFoldDB" id="A0A2R6C0V3"/>
<dbReference type="Proteomes" id="UP000242015">
    <property type="component" value="Unassembled WGS sequence"/>
</dbReference>
<name>A0A2R6C0V3_9ARCH</name>
<dbReference type="PANTHER" id="PTHR34704:SF1">
    <property type="entry name" value="ATPASE"/>
    <property type="match status" value="1"/>
</dbReference>
<evidence type="ECO:0000259" key="1">
    <source>
        <dbReference type="Pfam" id="PF03008"/>
    </source>
</evidence>
<accession>A0A2R6C0V3</accession>
<feature type="domain" description="DUF234" evidence="1">
    <location>
        <begin position="190"/>
        <end position="288"/>
    </location>
</feature>
<comment type="caution">
    <text evidence="2">The sequence shown here is derived from an EMBL/GenBank/DDBJ whole genome shotgun (WGS) entry which is preliminary data.</text>
</comment>
<dbReference type="InterPro" id="IPR004256">
    <property type="entry name" value="DUF234"/>
</dbReference>
<sequence>MTGTMICTYVYLRRVKPKLILSGSSIGMIQRVSFRGDAPLYGRKSLTLEVTPLEAQALTQWFPTKTPEEVMQIYGIFGGTPAYLEHVDESLSAVENAHRVILSKSGALYDEPEFLLMQEVRNPGAYMDIMGAISAGRQRISEISDYTKIPRENLPKYIASLITMRLVAKEVTQPRGIVSYTLADPFLHFWFRFVWTNRSLLEAGLERAVLMQVERELDAHLGRVFERVALAYVTRLVREGKIKLNPNYVGHWVDRDTEIDIVATAKQEEIAYAFEVKWSALKLKEAQSVLDKLEHKALGIRAKHKVYGLIAKSVEHIERLKEEGYQVHTLKEIFS</sequence>